<feature type="transmembrane region" description="Helical" evidence="7">
    <location>
        <begin position="154"/>
        <end position="175"/>
    </location>
</feature>
<evidence type="ECO:0000256" key="2">
    <source>
        <dbReference type="ARBA" id="ARBA00022692"/>
    </source>
</evidence>
<evidence type="ECO:0000256" key="7">
    <source>
        <dbReference type="SAM" id="Phobius"/>
    </source>
</evidence>
<name>G8WNE9_STREN</name>
<dbReference type="KEGG" id="scy:SCATT_16230"/>
<feature type="transmembrane region" description="Helical" evidence="7">
    <location>
        <begin position="422"/>
        <end position="444"/>
    </location>
</feature>
<dbReference type="GO" id="GO:0022857">
    <property type="term" value="F:transmembrane transporter activity"/>
    <property type="evidence" value="ECO:0007669"/>
    <property type="project" value="InterPro"/>
</dbReference>
<keyword evidence="5" id="KW-0046">Antibiotic resistance</keyword>
<evidence type="ECO:0000259" key="8">
    <source>
        <dbReference type="PROSITE" id="PS50850"/>
    </source>
</evidence>
<feature type="transmembrane region" description="Helical" evidence="7">
    <location>
        <begin position="218"/>
        <end position="236"/>
    </location>
</feature>
<dbReference type="STRING" id="1003195.SCATT_16230"/>
<evidence type="ECO:0000256" key="3">
    <source>
        <dbReference type="ARBA" id="ARBA00022989"/>
    </source>
</evidence>
<dbReference type="PANTHER" id="PTHR42718:SF39">
    <property type="entry name" value="ACTINORHODIN TRANSPORTER-RELATED"/>
    <property type="match status" value="1"/>
</dbReference>
<feature type="transmembrane region" description="Helical" evidence="7">
    <location>
        <begin position="324"/>
        <end position="348"/>
    </location>
</feature>
<feature type="transmembrane region" description="Helical" evidence="7">
    <location>
        <begin position="128"/>
        <end position="148"/>
    </location>
</feature>
<feature type="region of interest" description="Disordered" evidence="6">
    <location>
        <begin position="33"/>
        <end position="56"/>
    </location>
</feature>
<feature type="compositionally biased region" description="Low complexity" evidence="6">
    <location>
        <begin position="40"/>
        <end position="55"/>
    </location>
</feature>
<keyword evidence="2 7" id="KW-0812">Transmembrane</keyword>
<dbReference type="AlphaFoldDB" id="G8WNE9"/>
<dbReference type="PROSITE" id="PS50850">
    <property type="entry name" value="MFS"/>
    <property type="match status" value="1"/>
</dbReference>
<comment type="subcellular location">
    <subcellularLocation>
        <location evidence="1">Cell membrane</location>
        <topology evidence="1">Multi-pass membrane protein</topology>
    </subcellularLocation>
</comment>
<feature type="transmembrane region" description="Helical" evidence="7">
    <location>
        <begin position="282"/>
        <end position="303"/>
    </location>
</feature>
<dbReference type="InterPro" id="IPR020846">
    <property type="entry name" value="MFS_dom"/>
</dbReference>
<organism evidence="9 10">
    <name type="scientific">Streptantibioticus cattleyicolor (strain ATCC 35852 / DSM 46488 / JCM 4925 / NBRC 14057 / NRRL 8057)</name>
    <name type="common">Streptomyces cattleya</name>
    <dbReference type="NCBI Taxonomy" id="1003195"/>
    <lineage>
        <taxon>Bacteria</taxon>
        <taxon>Bacillati</taxon>
        <taxon>Actinomycetota</taxon>
        <taxon>Actinomycetes</taxon>
        <taxon>Kitasatosporales</taxon>
        <taxon>Streptomycetaceae</taxon>
        <taxon>Streptantibioticus</taxon>
    </lineage>
</organism>
<dbReference type="PATRIC" id="fig|1003195.29.peg.1627"/>
<evidence type="ECO:0000256" key="5">
    <source>
        <dbReference type="ARBA" id="ARBA00023251"/>
    </source>
</evidence>
<dbReference type="InterPro" id="IPR011701">
    <property type="entry name" value="MFS"/>
</dbReference>
<dbReference type="CDD" id="cd17321">
    <property type="entry name" value="MFS_MMR_MDR_like"/>
    <property type="match status" value="1"/>
</dbReference>
<feature type="domain" description="Major facilitator superfamily (MFS) profile" evidence="8">
    <location>
        <begin position="63"/>
        <end position="521"/>
    </location>
</feature>
<feature type="transmembrane region" description="Helical" evidence="7">
    <location>
        <begin position="257"/>
        <end position="276"/>
    </location>
</feature>
<proteinExistence type="predicted"/>
<feature type="transmembrane region" description="Helical" evidence="7">
    <location>
        <begin position="390"/>
        <end position="410"/>
    </location>
</feature>
<feature type="transmembrane region" description="Helical" evidence="7">
    <location>
        <begin position="97"/>
        <end position="116"/>
    </location>
</feature>
<feature type="transmembrane region" description="Helical" evidence="7">
    <location>
        <begin position="360"/>
        <end position="378"/>
    </location>
</feature>
<gene>
    <name evidence="9" type="ordered locus">SCATT_16230</name>
</gene>
<dbReference type="HOGENOM" id="CLU_000960_28_2_11"/>
<evidence type="ECO:0000256" key="6">
    <source>
        <dbReference type="SAM" id="MobiDB-lite"/>
    </source>
</evidence>
<dbReference type="Gene3D" id="1.20.1250.20">
    <property type="entry name" value="MFS general substrate transporter like domains"/>
    <property type="match status" value="1"/>
</dbReference>
<evidence type="ECO:0000313" key="9">
    <source>
        <dbReference type="EMBL" id="AEW93994.1"/>
    </source>
</evidence>
<accession>G8WNE9</accession>
<dbReference type="Proteomes" id="UP000007842">
    <property type="component" value="Chromosome"/>
</dbReference>
<dbReference type="PRINTS" id="PR01036">
    <property type="entry name" value="TCRTETB"/>
</dbReference>
<reference evidence="10" key="1">
    <citation type="submission" date="2011-12" db="EMBL/GenBank/DDBJ databases">
        <title>Complete genome sequence of Streptomyces cattleya strain DSM 46488.</title>
        <authorList>
            <person name="Ou H.-Y."/>
            <person name="Li P."/>
            <person name="Zhao C."/>
            <person name="O'Hagan D."/>
            <person name="Deng Z."/>
        </authorList>
    </citation>
    <scope>NUCLEOTIDE SEQUENCE [LARGE SCALE GENOMIC DNA]</scope>
    <source>
        <strain evidence="10">ATCC 35852 / DSM 46488 / JCM 4925 / NBRC 14057 / NRRL 8057</strain>
    </source>
</reference>
<sequence length="521" mass="52710">MPCRTAGCQVLLVPASAGSHHGYRAPRTVEAMNPTTLTRAPSAGSGTRPAAGRRATPPRPGWLLAIVLTGQFMALLDAFIVNVAAPTIRSDLHASGAGLQLVVAGYTIAYAVLLITGARLGDRFGHRAAFLGGLAVFTGASLACGLAAGTGQLIAFRLVQGAGSALMLPQVLSLIQRTYQGARRARALSAFSAVIASGAVVGQVAGGLLVDADLFGTGWRPVFLVNVPIGVALLAAGPRLIPRDRRGRDRAPRPLDVPGLLTLGAAVTTLTVPLVLGREYGWPAWTWGSLAVSAVCFGAFAVAETRLARRGGAPLISGRVLRAPGMPVAVARIGLTMAANAAFLLTFALHFQGGLGYRPAHAGLLFAPTAVAFGAFSLNWGRLPGRWHPWLAPAGALAAAVACLLSGFALRGGGGGGPLLHGALVLLGLGMGGAYSPTLTRALATVRTEDAADASGLLVTVTQLGQLIGVATFGSLYLELAPGTGTHGAAAGSAHALAVTTVALAVVLAAVAAAGTGRRRR</sequence>
<dbReference type="InterPro" id="IPR036259">
    <property type="entry name" value="MFS_trans_sf"/>
</dbReference>
<dbReference type="PANTHER" id="PTHR42718">
    <property type="entry name" value="MAJOR FACILITATOR SUPERFAMILY MULTIDRUG TRANSPORTER MFSC"/>
    <property type="match status" value="1"/>
</dbReference>
<dbReference type="GO" id="GO:0005886">
    <property type="term" value="C:plasma membrane"/>
    <property type="evidence" value="ECO:0007669"/>
    <property type="project" value="UniProtKB-SubCell"/>
</dbReference>
<feature type="transmembrane region" description="Helical" evidence="7">
    <location>
        <begin position="456"/>
        <end position="478"/>
    </location>
</feature>
<feature type="transmembrane region" description="Helical" evidence="7">
    <location>
        <begin position="62"/>
        <end position="85"/>
    </location>
</feature>
<feature type="transmembrane region" description="Helical" evidence="7">
    <location>
        <begin position="187"/>
        <end position="206"/>
    </location>
</feature>
<evidence type="ECO:0000313" key="10">
    <source>
        <dbReference type="Proteomes" id="UP000007842"/>
    </source>
</evidence>
<dbReference type="Gene3D" id="1.20.1720.10">
    <property type="entry name" value="Multidrug resistance protein D"/>
    <property type="match status" value="1"/>
</dbReference>
<keyword evidence="4 7" id="KW-0472">Membrane</keyword>
<keyword evidence="3 7" id="KW-1133">Transmembrane helix</keyword>
<dbReference type="eggNOG" id="COG0477">
    <property type="taxonomic scope" value="Bacteria"/>
</dbReference>
<dbReference type="Pfam" id="PF07690">
    <property type="entry name" value="MFS_1"/>
    <property type="match status" value="1"/>
</dbReference>
<dbReference type="EMBL" id="CP003219">
    <property type="protein sequence ID" value="AEW93994.1"/>
    <property type="molecule type" value="Genomic_DNA"/>
</dbReference>
<dbReference type="SUPFAM" id="SSF103473">
    <property type="entry name" value="MFS general substrate transporter"/>
    <property type="match status" value="1"/>
</dbReference>
<evidence type="ECO:0000256" key="4">
    <source>
        <dbReference type="ARBA" id="ARBA00023136"/>
    </source>
</evidence>
<feature type="transmembrane region" description="Helical" evidence="7">
    <location>
        <begin position="490"/>
        <end position="515"/>
    </location>
</feature>
<evidence type="ECO:0000256" key="1">
    <source>
        <dbReference type="ARBA" id="ARBA00004651"/>
    </source>
</evidence>
<keyword evidence="10" id="KW-1185">Reference proteome</keyword>
<dbReference type="GO" id="GO:0046677">
    <property type="term" value="P:response to antibiotic"/>
    <property type="evidence" value="ECO:0007669"/>
    <property type="project" value="UniProtKB-KW"/>
</dbReference>
<protein>
    <submittedName>
        <fullName evidence="9">Transmembrane transport protein</fullName>
    </submittedName>
</protein>